<dbReference type="Gene3D" id="6.20.350.10">
    <property type="match status" value="1"/>
</dbReference>
<gene>
    <name evidence="2" type="ORF">Kuja_0290</name>
</gene>
<accession>A0A6B9J531</accession>
<dbReference type="Pfam" id="PF02026">
    <property type="entry name" value="RyR"/>
    <property type="match status" value="1"/>
</dbReference>
<proteinExistence type="predicted"/>
<evidence type="ECO:0000313" key="2">
    <source>
        <dbReference type="EMBL" id="QGZ16020.1"/>
    </source>
</evidence>
<evidence type="ECO:0000313" key="3">
    <source>
        <dbReference type="Proteomes" id="UP000433471"/>
    </source>
</evidence>
<evidence type="ECO:0000259" key="1">
    <source>
        <dbReference type="Pfam" id="PF02026"/>
    </source>
</evidence>
<dbReference type="EMBL" id="MN718199">
    <property type="protein sequence ID" value="QGZ16020.1"/>
    <property type="molecule type" value="Genomic_DNA"/>
</dbReference>
<reference evidence="2 3" key="1">
    <citation type="submission" date="2019-11" db="EMBL/GenBank/DDBJ databases">
        <title>Characterization of a novel member of the family Ackermannviridae.</title>
        <authorList>
            <person name="Maina A.N."/>
            <person name="Mwaura F.B."/>
            <person name="Jumba M."/>
        </authorList>
    </citation>
    <scope>NUCLEOTIDE SEQUENCE [LARGE SCALE GENOMIC DNA]</scope>
</reference>
<name>A0A6B9J531_9CAUD</name>
<keyword evidence="3" id="KW-1185">Reference proteome</keyword>
<dbReference type="InterPro" id="IPR003032">
    <property type="entry name" value="Ryanodine_rcpt"/>
</dbReference>
<protein>
    <recommendedName>
        <fullName evidence="1">Ryanodine receptor Ryr domain-containing protein</fullName>
    </recommendedName>
</protein>
<dbReference type="Proteomes" id="UP000433471">
    <property type="component" value="Segment"/>
</dbReference>
<organism evidence="2 3">
    <name type="scientific">Vibrio phage vB_VchM_Kuja</name>
    <dbReference type="NCBI Taxonomy" id="2686437"/>
    <lineage>
        <taxon>Viruses</taxon>
        <taxon>Duplodnaviria</taxon>
        <taxon>Heunggongvirae</taxon>
        <taxon>Uroviricota</taxon>
        <taxon>Caudoviricetes</taxon>
        <taxon>Pantevenvirales</taxon>
        <taxon>Ackermannviridae</taxon>
        <taxon>Kujavirus</taxon>
        <taxon>Kujavirus kuja</taxon>
    </lineage>
</organism>
<sequence>MKYSYNLDFAEASRIAEIAHQTNKAFCHAMGDHSQPDWGEAPQWQRDSAINGVYFTFENPDAQPSASHENWLKEKIADGWVYGEVKDPEAKTHPCCVPYEELPTLQKAKDYIFKGVVRASLDLLEKDFGNL</sequence>
<feature type="domain" description="Ryanodine receptor Ryr" evidence="1">
    <location>
        <begin position="67"/>
        <end position="110"/>
    </location>
</feature>